<protein>
    <recommendedName>
        <fullName evidence="1">HTH myb-type domain-containing protein</fullName>
    </recommendedName>
</protein>
<keyword evidence="3" id="KW-1185">Reference proteome</keyword>
<gene>
    <name evidence="2" type="ORF">C1645_877469</name>
</gene>
<dbReference type="SUPFAM" id="SSF46689">
    <property type="entry name" value="Homeodomain-like"/>
    <property type="match status" value="1"/>
</dbReference>
<name>A0A397SQ73_9GLOM</name>
<dbReference type="Gene3D" id="1.10.10.60">
    <property type="entry name" value="Homeodomain-like"/>
    <property type="match status" value="1"/>
</dbReference>
<dbReference type="InterPro" id="IPR017930">
    <property type="entry name" value="Myb_dom"/>
</dbReference>
<dbReference type="AlphaFoldDB" id="A0A397SQ73"/>
<organism evidence="2 3">
    <name type="scientific">Glomus cerebriforme</name>
    <dbReference type="NCBI Taxonomy" id="658196"/>
    <lineage>
        <taxon>Eukaryota</taxon>
        <taxon>Fungi</taxon>
        <taxon>Fungi incertae sedis</taxon>
        <taxon>Mucoromycota</taxon>
        <taxon>Glomeromycotina</taxon>
        <taxon>Glomeromycetes</taxon>
        <taxon>Glomerales</taxon>
        <taxon>Glomeraceae</taxon>
        <taxon>Glomus</taxon>
    </lineage>
</organism>
<sequence length="133" mass="16292">MGRMKQTLFTKEIDNVIIELMKKWGHLPKPYVKIHEAIPQYTSKQIRQRWISILDPRLCRKSLDEDEKSFIIQWVEKNRQPNGTIHWKDLINEIEQISGKLRSENVIKNFWNQRRRKIYREKNIEYVIQSTHY</sequence>
<proteinExistence type="predicted"/>
<evidence type="ECO:0000313" key="2">
    <source>
        <dbReference type="EMBL" id="RIA88340.1"/>
    </source>
</evidence>
<dbReference type="EMBL" id="QKYT01000268">
    <property type="protein sequence ID" value="RIA88340.1"/>
    <property type="molecule type" value="Genomic_DNA"/>
</dbReference>
<dbReference type="InterPro" id="IPR009057">
    <property type="entry name" value="Homeodomain-like_sf"/>
</dbReference>
<comment type="caution">
    <text evidence="2">The sequence shown here is derived from an EMBL/GenBank/DDBJ whole genome shotgun (WGS) entry which is preliminary data.</text>
</comment>
<accession>A0A397SQ73</accession>
<dbReference type="OrthoDB" id="2143914at2759"/>
<reference evidence="2 3" key="1">
    <citation type="submission" date="2018-06" db="EMBL/GenBank/DDBJ databases">
        <title>Comparative genomics reveals the genomic features of Rhizophagus irregularis, R. cerebriforme, R. diaphanum and Gigaspora rosea, and their symbiotic lifestyle signature.</title>
        <authorList>
            <person name="Morin E."/>
            <person name="San Clemente H."/>
            <person name="Chen E.C.H."/>
            <person name="De La Providencia I."/>
            <person name="Hainaut M."/>
            <person name="Kuo A."/>
            <person name="Kohler A."/>
            <person name="Murat C."/>
            <person name="Tang N."/>
            <person name="Roy S."/>
            <person name="Loubradou J."/>
            <person name="Henrissat B."/>
            <person name="Grigoriev I.V."/>
            <person name="Corradi N."/>
            <person name="Roux C."/>
            <person name="Martin F.M."/>
        </authorList>
    </citation>
    <scope>NUCLEOTIDE SEQUENCE [LARGE SCALE GENOMIC DNA]</scope>
    <source>
        <strain evidence="2 3">DAOM 227022</strain>
    </source>
</reference>
<dbReference type="Proteomes" id="UP000265703">
    <property type="component" value="Unassembled WGS sequence"/>
</dbReference>
<evidence type="ECO:0000259" key="1">
    <source>
        <dbReference type="PROSITE" id="PS51294"/>
    </source>
</evidence>
<dbReference type="PROSITE" id="PS51294">
    <property type="entry name" value="HTH_MYB"/>
    <property type="match status" value="1"/>
</dbReference>
<feature type="domain" description="HTH myb-type" evidence="1">
    <location>
        <begin position="1"/>
        <end position="58"/>
    </location>
</feature>
<evidence type="ECO:0000313" key="3">
    <source>
        <dbReference type="Proteomes" id="UP000265703"/>
    </source>
</evidence>